<feature type="compositionally biased region" description="Polar residues" evidence="1">
    <location>
        <begin position="667"/>
        <end position="678"/>
    </location>
</feature>
<dbReference type="Gene3D" id="1.10.10.60">
    <property type="entry name" value="Homeodomain-like"/>
    <property type="match status" value="1"/>
</dbReference>
<protein>
    <recommendedName>
        <fullName evidence="2">Myb-like domain-containing protein</fullName>
    </recommendedName>
</protein>
<feature type="compositionally biased region" description="Pro residues" evidence="1">
    <location>
        <begin position="302"/>
        <end position="322"/>
    </location>
</feature>
<dbReference type="SUPFAM" id="SSF46689">
    <property type="entry name" value="Homeodomain-like"/>
    <property type="match status" value="1"/>
</dbReference>
<feature type="region of interest" description="Disordered" evidence="1">
    <location>
        <begin position="238"/>
        <end position="349"/>
    </location>
</feature>
<feature type="region of interest" description="Disordered" evidence="1">
    <location>
        <begin position="124"/>
        <end position="156"/>
    </location>
</feature>
<dbReference type="PROSITE" id="PS50090">
    <property type="entry name" value="MYB_LIKE"/>
    <property type="match status" value="1"/>
</dbReference>
<feature type="domain" description="Myb-like" evidence="2">
    <location>
        <begin position="343"/>
        <end position="397"/>
    </location>
</feature>
<evidence type="ECO:0000313" key="4">
    <source>
        <dbReference type="Proteomes" id="UP000265618"/>
    </source>
</evidence>
<feature type="region of interest" description="Disordered" evidence="1">
    <location>
        <begin position="1"/>
        <end position="33"/>
    </location>
</feature>
<feature type="region of interest" description="Disordered" evidence="1">
    <location>
        <begin position="426"/>
        <end position="445"/>
    </location>
</feature>
<feature type="compositionally biased region" description="Basic residues" evidence="1">
    <location>
        <begin position="488"/>
        <end position="497"/>
    </location>
</feature>
<accession>A0A9K3D1J6</accession>
<dbReference type="EMBL" id="BDIP01003115">
    <property type="protein sequence ID" value="GIQ87294.1"/>
    <property type="molecule type" value="Genomic_DNA"/>
</dbReference>
<feature type="compositionally biased region" description="Polar residues" evidence="1">
    <location>
        <begin position="256"/>
        <end position="269"/>
    </location>
</feature>
<feature type="compositionally biased region" description="Low complexity" evidence="1">
    <location>
        <begin position="527"/>
        <end position="546"/>
    </location>
</feature>
<comment type="caution">
    <text evidence="3">The sequence shown here is derived from an EMBL/GenBank/DDBJ whole genome shotgun (WGS) entry which is preliminary data.</text>
</comment>
<dbReference type="InterPro" id="IPR009057">
    <property type="entry name" value="Homeodomain-like_sf"/>
</dbReference>
<dbReference type="Proteomes" id="UP000265618">
    <property type="component" value="Unassembled WGS sequence"/>
</dbReference>
<reference evidence="3 4" key="1">
    <citation type="journal article" date="2018" name="PLoS ONE">
        <title>The draft genome of Kipferlia bialata reveals reductive genome evolution in fornicate parasites.</title>
        <authorList>
            <person name="Tanifuji G."/>
            <person name="Takabayashi S."/>
            <person name="Kume K."/>
            <person name="Takagi M."/>
            <person name="Nakayama T."/>
            <person name="Kamikawa R."/>
            <person name="Inagaki Y."/>
            <person name="Hashimoto T."/>
        </authorList>
    </citation>
    <scope>NUCLEOTIDE SEQUENCE [LARGE SCALE GENOMIC DNA]</scope>
    <source>
        <strain evidence="3">NY0173</strain>
    </source>
</reference>
<evidence type="ECO:0000313" key="3">
    <source>
        <dbReference type="EMBL" id="GIQ87294.1"/>
    </source>
</evidence>
<evidence type="ECO:0000256" key="1">
    <source>
        <dbReference type="SAM" id="MobiDB-lite"/>
    </source>
</evidence>
<proteinExistence type="predicted"/>
<gene>
    <name evidence="3" type="ORF">KIPB_009301</name>
</gene>
<keyword evidence="4" id="KW-1185">Reference proteome</keyword>
<feature type="region of interest" description="Disordered" evidence="1">
    <location>
        <begin position="477"/>
        <end position="691"/>
    </location>
</feature>
<name>A0A9K3D1J6_9EUKA</name>
<organism evidence="3 4">
    <name type="scientific">Kipferlia bialata</name>
    <dbReference type="NCBI Taxonomy" id="797122"/>
    <lineage>
        <taxon>Eukaryota</taxon>
        <taxon>Metamonada</taxon>
        <taxon>Carpediemonas-like organisms</taxon>
        <taxon>Kipferlia</taxon>
    </lineage>
</organism>
<feature type="compositionally biased region" description="Low complexity" evidence="1">
    <location>
        <begin position="238"/>
        <end position="255"/>
    </location>
</feature>
<feature type="compositionally biased region" description="Low complexity" evidence="1">
    <location>
        <begin position="647"/>
        <end position="656"/>
    </location>
</feature>
<feature type="compositionally biased region" description="Basic residues" evidence="1">
    <location>
        <begin position="340"/>
        <end position="349"/>
    </location>
</feature>
<evidence type="ECO:0000259" key="2">
    <source>
        <dbReference type="PROSITE" id="PS50090"/>
    </source>
</evidence>
<dbReference type="InterPro" id="IPR001005">
    <property type="entry name" value="SANT/Myb"/>
</dbReference>
<dbReference type="AlphaFoldDB" id="A0A9K3D1J6"/>
<sequence>MAQVRLRGMAIDAQTPEAGEEGDSPAPASLGPQELRPLDWTWISSRCQMPEEICRGLFRAVSHHMCMHTHSTGPDPLAASMLQSLRPGPEGRGAPDMRSMPYPDTKGVSLSTHELGVHASVVMGSQASGRTKSTRPPQPRVRQVPVSKGAPLSGPTVIMADTTSSLNAMHTHMPGYPLNPLSGAPSHMGQGMQNNTSYQSGGVGTLPVQRLSAPDSLSRGMTGGTGMGMGAYSSMATSSVSAPTSTSGVSGITTTNPHPSMSSVTSTLGPGTVPASPMPIHSSVPTPMMSPHPDQMAGSAPPSRPVSPARPLPQPQPVPSHPMPQMGPVAAPAPAQTRPLKSKRGGSRRKWGCSEDVFLLLVCRRFGTGLWEEIGRDFFAGYGRTHNHYRNRYAYLRKKATHPEEDSTHIVDAMQNRLRELLDEDAQLGDPGEQPPEPNKKIAKHRSDIDGLFQWSWRVGTDRMLESAKAAANRELQEALKGESPLPRKMKGMKPKKPIPDSDPSQALPDHSIAMGPPSTPLDMGVHSLHPSPSHSSFPLHSDPLSITDPLPHHIPSQGMEGMGVSVSGVSGDLGARGPMGQMGMGSHSHPHSLGGMGMQDPHPLGGMGGMDPGLSGHPMSHPLSIDPHPMPSMGLDPLSDMSVPISSSLPVSQAPSPAPSQPVTPHYTSQPLSNFSSPVAPAQKREPQPT</sequence>